<name>X0X3T6_9ZZZZ</name>
<feature type="non-terminal residue" evidence="1">
    <location>
        <position position="1"/>
    </location>
</feature>
<comment type="caution">
    <text evidence="1">The sequence shown here is derived from an EMBL/GenBank/DDBJ whole genome shotgun (WGS) entry which is preliminary data.</text>
</comment>
<sequence length="132" mass="15228">VTRRIVLKMTTGNVPPSSKWIEFHNAYFQEASSRINKTMFVRFLEGAMGMRRRFVFKPEVLESWAGETLILASKDDQAAFASLGKLQAHYPRAQTHLFEEGGHHTFMFFPEAYTAVLKEFVERSDDLSIRKP</sequence>
<dbReference type="InterPro" id="IPR029058">
    <property type="entry name" value="AB_hydrolase_fold"/>
</dbReference>
<reference evidence="1" key="1">
    <citation type="journal article" date="2014" name="Front. Microbiol.">
        <title>High frequency of phylogenetically diverse reductive dehalogenase-homologous genes in deep subseafloor sedimentary metagenomes.</title>
        <authorList>
            <person name="Kawai M."/>
            <person name="Futagami T."/>
            <person name="Toyoda A."/>
            <person name="Takaki Y."/>
            <person name="Nishi S."/>
            <person name="Hori S."/>
            <person name="Arai W."/>
            <person name="Tsubouchi T."/>
            <person name="Morono Y."/>
            <person name="Uchiyama I."/>
            <person name="Ito T."/>
            <person name="Fujiyama A."/>
            <person name="Inagaki F."/>
            <person name="Takami H."/>
        </authorList>
    </citation>
    <scope>NUCLEOTIDE SEQUENCE</scope>
    <source>
        <strain evidence="1">Expedition CK06-06</strain>
    </source>
</reference>
<evidence type="ECO:0008006" key="2">
    <source>
        <dbReference type="Google" id="ProtNLM"/>
    </source>
</evidence>
<proteinExistence type="predicted"/>
<organism evidence="1">
    <name type="scientific">marine sediment metagenome</name>
    <dbReference type="NCBI Taxonomy" id="412755"/>
    <lineage>
        <taxon>unclassified sequences</taxon>
        <taxon>metagenomes</taxon>
        <taxon>ecological metagenomes</taxon>
    </lineage>
</organism>
<dbReference type="EMBL" id="BARS01032891">
    <property type="protein sequence ID" value="GAG19661.1"/>
    <property type="molecule type" value="Genomic_DNA"/>
</dbReference>
<dbReference type="Gene3D" id="3.40.50.1820">
    <property type="entry name" value="alpha/beta hydrolase"/>
    <property type="match status" value="1"/>
</dbReference>
<evidence type="ECO:0000313" key="1">
    <source>
        <dbReference type="EMBL" id="GAG19661.1"/>
    </source>
</evidence>
<dbReference type="SUPFAM" id="SSF53474">
    <property type="entry name" value="alpha/beta-Hydrolases"/>
    <property type="match status" value="1"/>
</dbReference>
<protein>
    <recommendedName>
        <fullName evidence="2">AB hydrolase-1 domain-containing protein</fullName>
    </recommendedName>
</protein>
<dbReference type="AlphaFoldDB" id="X0X3T6"/>
<accession>X0X3T6</accession>
<gene>
    <name evidence="1" type="ORF">S01H1_51000</name>
</gene>